<dbReference type="GO" id="GO:0045820">
    <property type="term" value="P:negative regulation of glycolytic process"/>
    <property type="evidence" value="ECO:0007669"/>
    <property type="project" value="TreeGrafter"/>
</dbReference>
<dbReference type="CDD" id="cd07067">
    <property type="entry name" value="HP_PGM_like"/>
    <property type="match status" value="1"/>
</dbReference>
<dbReference type="InterPro" id="IPR013078">
    <property type="entry name" value="His_Pase_superF_clade-1"/>
</dbReference>
<dbReference type="EMBL" id="ML014187">
    <property type="protein sequence ID" value="RKP01043.1"/>
    <property type="molecule type" value="Genomic_DNA"/>
</dbReference>
<dbReference type="OrthoDB" id="354304at2759"/>
<protein>
    <recommendedName>
        <fullName evidence="5">Phosphoglycerate mutase-like protein</fullName>
    </recommendedName>
</protein>
<dbReference type="PANTHER" id="PTHR46517:SF1">
    <property type="entry name" value="FRUCTOSE-2,6-BISPHOSPHATASE TIGAR"/>
    <property type="match status" value="1"/>
</dbReference>
<evidence type="ECO:0008006" key="5">
    <source>
        <dbReference type="Google" id="ProtNLM"/>
    </source>
</evidence>
<evidence type="ECO:0000313" key="3">
    <source>
        <dbReference type="EMBL" id="RKP01043.1"/>
    </source>
</evidence>
<keyword evidence="1" id="KW-0378">Hydrolase</keyword>
<accession>A0A4P9X747</accession>
<dbReference type="Pfam" id="PF00300">
    <property type="entry name" value="His_Phos_1"/>
    <property type="match status" value="1"/>
</dbReference>
<dbReference type="GO" id="GO:0004331">
    <property type="term" value="F:fructose-2,6-bisphosphate 2-phosphatase activity"/>
    <property type="evidence" value="ECO:0007669"/>
    <property type="project" value="TreeGrafter"/>
</dbReference>
<gene>
    <name evidence="3" type="ORF">CXG81DRAFT_6164</name>
</gene>
<dbReference type="SUPFAM" id="SSF53254">
    <property type="entry name" value="Phosphoglycerate mutase-like"/>
    <property type="match status" value="1"/>
</dbReference>
<proteinExistence type="predicted"/>
<dbReference type="Proteomes" id="UP000274922">
    <property type="component" value="Unassembled WGS sequence"/>
</dbReference>
<dbReference type="PANTHER" id="PTHR46517">
    <property type="entry name" value="FRUCTOSE-2,6-BISPHOSPHATASE TIGAR"/>
    <property type="match status" value="1"/>
</dbReference>
<dbReference type="InterPro" id="IPR051695">
    <property type="entry name" value="Phosphoglycerate_Mutase"/>
</dbReference>
<reference evidence="4" key="1">
    <citation type="journal article" date="2018" name="Nat. Microbiol.">
        <title>Leveraging single-cell genomics to expand the fungal tree of life.</title>
        <authorList>
            <person name="Ahrendt S.R."/>
            <person name="Quandt C.A."/>
            <person name="Ciobanu D."/>
            <person name="Clum A."/>
            <person name="Salamov A."/>
            <person name="Andreopoulos B."/>
            <person name="Cheng J.F."/>
            <person name="Woyke T."/>
            <person name="Pelin A."/>
            <person name="Henrissat B."/>
            <person name="Reynolds N.K."/>
            <person name="Benny G.L."/>
            <person name="Smith M.E."/>
            <person name="James T.Y."/>
            <person name="Grigoriev I.V."/>
        </authorList>
    </citation>
    <scope>NUCLEOTIDE SEQUENCE [LARGE SCALE GENOMIC DNA]</scope>
    <source>
        <strain evidence="4">ATCC 52028</strain>
    </source>
</reference>
<name>A0A4P9X747_9FUNG</name>
<keyword evidence="4" id="KW-1185">Reference proteome</keyword>
<dbReference type="Gene3D" id="3.40.50.1240">
    <property type="entry name" value="Phosphoglycerate mutase-like"/>
    <property type="match status" value="1"/>
</dbReference>
<feature type="non-terminal residue" evidence="3">
    <location>
        <position position="271"/>
    </location>
</feature>
<dbReference type="InterPro" id="IPR029033">
    <property type="entry name" value="His_PPase_superfam"/>
</dbReference>
<evidence type="ECO:0000256" key="1">
    <source>
        <dbReference type="ARBA" id="ARBA00022801"/>
    </source>
</evidence>
<dbReference type="AlphaFoldDB" id="A0A4P9X747"/>
<feature type="compositionally biased region" description="Polar residues" evidence="2">
    <location>
        <begin position="141"/>
        <end position="152"/>
    </location>
</feature>
<feature type="region of interest" description="Disordered" evidence="2">
    <location>
        <begin position="141"/>
        <end position="186"/>
    </location>
</feature>
<organism evidence="3 4">
    <name type="scientific">Caulochytrium protostelioides</name>
    <dbReference type="NCBI Taxonomy" id="1555241"/>
    <lineage>
        <taxon>Eukaryota</taxon>
        <taxon>Fungi</taxon>
        <taxon>Fungi incertae sedis</taxon>
        <taxon>Chytridiomycota</taxon>
        <taxon>Chytridiomycota incertae sedis</taxon>
        <taxon>Chytridiomycetes</taxon>
        <taxon>Caulochytriales</taxon>
        <taxon>Caulochytriaceae</taxon>
        <taxon>Caulochytrium</taxon>
    </lineage>
</organism>
<dbReference type="GO" id="GO:0005829">
    <property type="term" value="C:cytosol"/>
    <property type="evidence" value="ECO:0007669"/>
    <property type="project" value="TreeGrafter"/>
</dbReference>
<feature type="non-terminal residue" evidence="3">
    <location>
        <position position="1"/>
    </location>
</feature>
<dbReference type="GO" id="GO:0043456">
    <property type="term" value="P:regulation of pentose-phosphate shunt"/>
    <property type="evidence" value="ECO:0007669"/>
    <property type="project" value="TreeGrafter"/>
</dbReference>
<dbReference type="STRING" id="1555241.A0A4P9X747"/>
<sequence length="271" mass="29646">QTQLNAAVPRILQGQSEAPLTLRGKRQAQALAWRLSKESYTHVYCSSSKPARETVAAIAEQFPAVPITYDDRLREKDLGPLTGAPWPEAKRLLSAENRTFDDYVDVHAEKEKDFHGRVVDFYADLIDTYVMQPNERYQDQLSAASESAGTQPPKSPGAAARRGSLLGPASSHVHATHGHAKARLSSSKQIPQAHILVITHGGWITALIQHVATELGFRLPGEPAFGFPKNAAVYRLAIAQQLNPAGTDWDWEGTVGDMNGVSHLAGLDRWT</sequence>
<evidence type="ECO:0000256" key="2">
    <source>
        <dbReference type="SAM" id="MobiDB-lite"/>
    </source>
</evidence>
<evidence type="ECO:0000313" key="4">
    <source>
        <dbReference type="Proteomes" id="UP000274922"/>
    </source>
</evidence>